<dbReference type="PANTHER" id="PTHR42734:SF5">
    <property type="entry name" value="IRON TRANSPORT SYSTEM ATP-BINDING PROTEIN HI_0361-RELATED"/>
    <property type="match status" value="1"/>
</dbReference>
<keyword evidence="3" id="KW-0547">Nucleotide-binding</keyword>
<dbReference type="InterPro" id="IPR027417">
    <property type="entry name" value="P-loop_NTPase"/>
</dbReference>
<keyword evidence="4 6" id="KW-0067">ATP-binding</keyword>
<evidence type="ECO:0000256" key="4">
    <source>
        <dbReference type="ARBA" id="ARBA00022840"/>
    </source>
</evidence>
<organism evidence="6 7">
    <name type="scientific">Arcanobacterium phocae</name>
    <dbReference type="NCBI Taxonomy" id="131112"/>
    <lineage>
        <taxon>Bacteria</taxon>
        <taxon>Bacillati</taxon>
        <taxon>Actinomycetota</taxon>
        <taxon>Actinomycetes</taxon>
        <taxon>Actinomycetales</taxon>
        <taxon>Actinomycetaceae</taxon>
        <taxon>Arcanobacterium</taxon>
    </lineage>
</organism>
<protein>
    <submittedName>
        <fullName evidence="6">Manganese transport system ATP-binding protein</fullName>
    </submittedName>
</protein>
<dbReference type="GeneID" id="65344799"/>
<evidence type="ECO:0000259" key="5">
    <source>
        <dbReference type="PROSITE" id="PS50893"/>
    </source>
</evidence>
<gene>
    <name evidence="6" type="ORF">SAMN04489737_1061</name>
</gene>
<dbReference type="Gene3D" id="3.40.50.300">
    <property type="entry name" value="P-loop containing nucleotide triphosphate hydrolases"/>
    <property type="match status" value="1"/>
</dbReference>
<dbReference type="InterPro" id="IPR003593">
    <property type="entry name" value="AAA+_ATPase"/>
</dbReference>
<keyword evidence="7" id="KW-1185">Reference proteome</keyword>
<feature type="domain" description="ABC transporter" evidence="5">
    <location>
        <begin position="12"/>
        <end position="246"/>
    </location>
</feature>
<evidence type="ECO:0000256" key="1">
    <source>
        <dbReference type="ARBA" id="ARBA00005417"/>
    </source>
</evidence>
<evidence type="ECO:0000256" key="2">
    <source>
        <dbReference type="ARBA" id="ARBA00022448"/>
    </source>
</evidence>
<comment type="similarity">
    <text evidence="1">Belongs to the ABC transporter superfamily.</text>
</comment>
<name>A0A1H2LG48_9ACTO</name>
<evidence type="ECO:0000313" key="7">
    <source>
        <dbReference type="Proteomes" id="UP000214355"/>
    </source>
</evidence>
<reference evidence="7" key="1">
    <citation type="submission" date="2016-10" db="EMBL/GenBank/DDBJ databases">
        <authorList>
            <person name="Varghese N."/>
            <person name="Submissions S."/>
        </authorList>
    </citation>
    <scope>NUCLEOTIDE SEQUENCE [LARGE SCALE GENOMIC DNA]</scope>
    <source>
        <strain evidence="7">DSM 10002</strain>
    </source>
</reference>
<dbReference type="Proteomes" id="UP000214355">
    <property type="component" value="Chromosome I"/>
</dbReference>
<dbReference type="PANTHER" id="PTHR42734">
    <property type="entry name" value="METAL TRANSPORT SYSTEM ATP-BINDING PROTEIN TM_0124-RELATED"/>
    <property type="match status" value="1"/>
</dbReference>
<dbReference type="AlphaFoldDB" id="A0A1H2LG48"/>
<sequence>MKTKLDPQSSVLDVRDLHVSYGDVHALTGVDFAIGSGKICAIVGMNGSGKSTFFKSIMGLVNYQQGTITIAHSSSLIARKAGKVGYVPQNEEIDTRFPLSVYDVVMMGRYGLMGPRRKPLDADKTAVANALDVVGLTGLENRPIGALSGGQRKRVFVARAVAQGAELMLLDEPFAGVDFTSAAVITELLQRLADRGTTLLVSTHDLSTIPDFADEVALLNRQIVGRGDPQETLRTDNLRRAFTAPAGYYTEKEATK</sequence>
<dbReference type="PROSITE" id="PS00211">
    <property type="entry name" value="ABC_TRANSPORTER_1"/>
    <property type="match status" value="1"/>
</dbReference>
<dbReference type="FunFam" id="3.40.50.300:FF:000134">
    <property type="entry name" value="Iron-enterobactin ABC transporter ATP-binding protein"/>
    <property type="match status" value="1"/>
</dbReference>
<dbReference type="GO" id="GO:0005524">
    <property type="term" value="F:ATP binding"/>
    <property type="evidence" value="ECO:0007669"/>
    <property type="project" value="UniProtKB-KW"/>
</dbReference>
<dbReference type="InterPro" id="IPR017871">
    <property type="entry name" value="ABC_transporter-like_CS"/>
</dbReference>
<dbReference type="GO" id="GO:0016887">
    <property type="term" value="F:ATP hydrolysis activity"/>
    <property type="evidence" value="ECO:0007669"/>
    <property type="project" value="InterPro"/>
</dbReference>
<dbReference type="CDD" id="cd03235">
    <property type="entry name" value="ABC_Metallic_Cations"/>
    <property type="match status" value="1"/>
</dbReference>
<dbReference type="EMBL" id="LT629804">
    <property type="protein sequence ID" value="SDU79987.1"/>
    <property type="molecule type" value="Genomic_DNA"/>
</dbReference>
<accession>A0A1H2LG48</accession>
<evidence type="ECO:0000256" key="3">
    <source>
        <dbReference type="ARBA" id="ARBA00022741"/>
    </source>
</evidence>
<dbReference type="PROSITE" id="PS50893">
    <property type="entry name" value="ABC_TRANSPORTER_2"/>
    <property type="match status" value="1"/>
</dbReference>
<dbReference type="Pfam" id="PF00005">
    <property type="entry name" value="ABC_tran"/>
    <property type="match status" value="1"/>
</dbReference>
<dbReference type="InterPro" id="IPR050153">
    <property type="entry name" value="Metal_Ion_Import_ABC"/>
</dbReference>
<dbReference type="InterPro" id="IPR003439">
    <property type="entry name" value="ABC_transporter-like_ATP-bd"/>
</dbReference>
<dbReference type="SMART" id="SM00382">
    <property type="entry name" value="AAA"/>
    <property type="match status" value="1"/>
</dbReference>
<proteinExistence type="inferred from homology"/>
<dbReference type="SUPFAM" id="SSF52540">
    <property type="entry name" value="P-loop containing nucleoside triphosphate hydrolases"/>
    <property type="match status" value="1"/>
</dbReference>
<dbReference type="STRING" id="131112.SAMN04489737_1061"/>
<keyword evidence="2" id="KW-0813">Transport</keyword>
<dbReference type="OrthoDB" id="5296765at2"/>
<evidence type="ECO:0000313" key="6">
    <source>
        <dbReference type="EMBL" id="SDU79987.1"/>
    </source>
</evidence>
<dbReference type="RefSeq" id="WP_091280718.1">
    <property type="nucleotide sequence ID" value="NZ_LT629804.1"/>
</dbReference>